<proteinExistence type="predicted"/>
<dbReference type="Proteomes" id="UP000004184">
    <property type="component" value="Unassembled WGS sequence"/>
</dbReference>
<evidence type="ECO:0000313" key="2">
    <source>
        <dbReference type="Proteomes" id="UP000004184"/>
    </source>
</evidence>
<evidence type="ECO:0000313" key="1">
    <source>
        <dbReference type="EMBL" id="EFL29529.1"/>
    </source>
</evidence>
<sequence>MPVAIGSLLFTGVATFYQAMVSRNQLEQSQEDAQRAARAQATRLSFWFDTTPSDQRLHLINGSPDPVTDVDVVLEDLDAEGKARTKYRVYLGVVSLAPCTELIVPRKSIGIADGPDRELDFFRILEMRFTDNDGLRWKRAKGGPRRTDSGDPPYDRAVLPQRWQVKTVESCGFGNSN</sequence>
<accession>D9X1V7</accession>
<protein>
    <submittedName>
        <fullName evidence="1">Predicted protein</fullName>
    </submittedName>
</protein>
<reference evidence="2" key="1">
    <citation type="submission" date="2009-02" db="EMBL/GenBank/DDBJ databases">
        <title>Annotation of Streptomyces viridochromogenes strain DSM 40736.</title>
        <authorList>
            <consortium name="The Broad Institute Genome Sequencing Platform"/>
            <consortium name="Broad Institute Microbial Sequencing Center"/>
            <person name="Fischbach M."/>
            <person name="Godfrey P."/>
            <person name="Ward D."/>
            <person name="Young S."/>
            <person name="Zeng Q."/>
            <person name="Koehrsen M."/>
            <person name="Alvarado L."/>
            <person name="Berlin A.M."/>
            <person name="Bochicchio J."/>
            <person name="Borenstein D."/>
            <person name="Chapman S.B."/>
            <person name="Chen Z."/>
            <person name="Engels R."/>
            <person name="Freedman E."/>
            <person name="Gellesch M."/>
            <person name="Goldberg J."/>
            <person name="Griggs A."/>
            <person name="Gujja S."/>
            <person name="Heilman E.R."/>
            <person name="Heiman D.I."/>
            <person name="Hepburn T.A."/>
            <person name="Howarth C."/>
            <person name="Jen D."/>
            <person name="Larson L."/>
            <person name="Lewis B."/>
            <person name="Mehta T."/>
            <person name="Park D."/>
            <person name="Pearson M."/>
            <person name="Richards J."/>
            <person name="Roberts A."/>
            <person name="Saif S."/>
            <person name="Shea T.D."/>
            <person name="Shenoy N."/>
            <person name="Sisk P."/>
            <person name="Stolte C."/>
            <person name="Sykes S.N."/>
            <person name="Thomson T."/>
            <person name="Walk T."/>
            <person name="White J."/>
            <person name="Yandava C."/>
            <person name="Straight P."/>
            <person name="Clardy J."/>
            <person name="Hung D."/>
            <person name="Kolter R."/>
            <person name="Mekalanos J."/>
            <person name="Walker S."/>
            <person name="Walsh C.T."/>
            <person name="Wieland-Brown L.C."/>
            <person name="Haas B."/>
            <person name="Nusbaum C."/>
            <person name="Birren B."/>
        </authorList>
    </citation>
    <scope>NUCLEOTIDE SEQUENCE [LARGE SCALE GENOMIC DNA]</scope>
    <source>
        <strain evidence="2">DSM 40736 / JCM 4977 / BCRC 1201 / Tue 494</strain>
    </source>
</reference>
<dbReference type="RefSeq" id="WP_003987614.1">
    <property type="nucleotide sequence ID" value="NZ_GG657757.1"/>
</dbReference>
<dbReference type="AlphaFoldDB" id="D9X1V7"/>
<keyword evidence="2" id="KW-1185">Reference proteome</keyword>
<gene>
    <name evidence="1" type="ORF">SSQG_00047</name>
</gene>
<organism evidence="1 2">
    <name type="scientific">Streptomyces viridochromogenes (strain DSM 40736 / JCM 4977 / BCRC 1201 / Tue 494)</name>
    <dbReference type="NCBI Taxonomy" id="591159"/>
    <lineage>
        <taxon>Bacteria</taxon>
        <taxon>Bacillati</taxon>
        <taxon>Actinomycetota</taxon>
        <taxon>Actinomycetes</taxon>
        <taxon>Kitasatosporales</taxon>
        <taxon>Streptomycetaceae</taxon>
        <taxon>Streptomyces</taxon>
    </lineage>
</organism>
<dbReference type="EMBL" id="GG657757">
    <property type="protein sequence ID" value="EFL29529.1"/>
    <property type="molecule type" value="Genomic_DNA"/>
</dbReference>
<name>D9X1V7_STRVT</name>
<dbReference type="HOGENOM" id="CLU_1517150_0_0_11"/>